<dbReference type="RefSeq" id="XP_059602535.1">
    <property type="nucleotide sequence ID" value="XM_059744668.1"/>
</dbReference>
<dbReference type="GeneID" id="84593201"/>
<gene>
    <name evidence="1" type="ORF">An15g04710</name>
</gene>
<dbReference type="KEGG" id="ang:An15g04710"/>
<protein>
    <submittedName>
        <fullName evidence="1">Uncharacterized protein</fullName>
    </submittedName>
</protein>
<proteinExistence type="predicted"/>
<dbReference type="VEuPathDB" id="FungiDB:An15g04710"/>
<organism evidence="1">
    <name type="scientific">Aspergillus niger</name>
    <dbReference type="NCBI Taxonomy" id="5061"/>
    <lineage>
        <taxon>Eukaryota</taxon>
        <taxon>Fungi</taxon>
        <taxon>Dikarya</taxon>
        <taxon>Ascomycota</taxon>
        <taxon>Pezizomycotina</taxon>
        <taxon>Eurotiomycetes</taxon>
        <taxon>Eurotiomycetidae</taxon>
        <taxon>Eurotiales</taxon>
        <taxon>Aspergillaceae</taxon>
        <taxon>Aspergillus</taxon>
        <taxon>Aspergillus subgen. Circumdati</taxon>
    </lineage>
</organism>
<dbReference type="AlphaFoldDB" id="A0AAJ8BUJ9"/>
<evidence type="ECO:0000313" key="1">
    <source>
        <dbReference type="RefSeq" id="XP_059602535.1"/>
    </source>
</evidence>
<accession>A0AAJ8BUJ9</accession>
<name>A0AAJ8BUJ9_ASPNG</name>
<sequence>MAVNIANVYYCRVVRYFCFLGWYVLMEYTDGHRRFSAAVKAAARASNCDSDQLPMVLNSVTASGFILRPLWAALGQSMPLVHKLAVAL</sequence>
<reference evidence="1" key="2">
    <citation type="submission" date="2025-08" db="UniProtKB">
        <authorList>
            <consortium name="RefSeq"/>
        </authorList>
    </citation>
    <scope>IDENTIFICATION</scope>
</reference>
<reference evidence="1" key="1">
    <citation type="submission" date="2025-02" db="EMBL/GenBank/DDBJ databases">
        <authorList>
            <consortium name="NCBI Genome Project"/>
        </authorList>
    </citation>
    <scope>NUCLEOTIDE SEQUENCE</scope>
</reference>